<evidence type="ECO:0000313" key="2">
    <source>
        <dbReference type="Proteomes" id="UP000217343"/>
    </source>
</evidence>
<dbReference type="RefSeq" id="WP_095961392.1">
    <property type="nucleotide sequence ID" value="NZ_CP022203.1"/>
</dbReference>
<organism evidence="1 2">
    <name type="scientific">Corallococcus macrosporus DSM 14697</name>
    <dbReference type="NCBI Taxonomy" id="1189310"/>
    <lineage>
        <taxon>Bacteria</taxon>
        <taxon>Pseudomonadati</taxon>
        <taxon>Myxococcota</taxon>
        <taxon>Myxococcia</taxon>
        <taxon>Myxococcales</taxon>
        <taxon>Cystobacterineae</taxon>
        <taxon>Myxococcaceae</taxon>
        <taxon>Corallococcus</taxon>
    </lineage>
</organism>
<dbReference type="KEGG" id="mmas:MYMAC_007179"/>
<proteinExistence type="predicted"/>
<reference evidence="1 2" key="1">
    <citation type="submission" date="2017-06" db="EMBL/GenBank/DDBJ databases">
        <title>Sequencing and comparative analysis of myxobacterial genomes.</title>
        <authorList>
            <person name="Rupp O."/>
            <person name="Goesmann A."/>
            <person name="Sogaard-Andersen L."/>
        </authorList>
    </citation>
    <scope>NUCLEOTIDE SEQUENCE [LARGE SCALE GENOMIC DNA]</scope>
    <source>
        <strain evidence="1 2">DSM 14697</strain>
    </source>
</reference>
<evidence type="ECO:0008006" key="3">
    <source>
        <dbReference type="Google" id="ProtNLM"/>
    </source>
</evidence>
<dbReference type="AlphaFoldDB" id="A0A286SGP2"/>
<dbReference type="OrthoDB" id="5494927at2"/>
<dbReference type="Proteomes" id="UP000217343">
    <property type="component" value="Chromosome"/>
</dbReference>
<sequence>MTGLREDLLPRWDIFEEHLDEATFLWARREQCLVSPRFDLQETGEEEARLVAHLDALAEASGVVTRKLAEPALEEDEPARVSAAAYVLLAERGRDATGLLLKALEAGDAARHVAIQGALEFREEPGWAERLAPLSASPLPALKALALEVAAFHGESLDAGTLTSLAANGELAVRVSALRSARLLPEAARAALVRAALASPEPAVCLAGIELGLLGGMRAAWSACQELAGVRCAERARAWVLLALGGGEKALEVVLRGLEAKESRHQALWALGFSGQVSAAEVCLKWMAEDPPTSLLAAEAFCAITGLRLEGPYVGTSPEEQELPPLDEDDLEADLSPRPEQALPVPAADAIADWWLGARKQFDPQKRYLYGEPFDGRVLLAALAQAPMRRRHVLALELALRSGGALRVRTRGRVSRQYHELKEASGARQRISSQSFDALMSR</sequence>
<gene>
    <name evidence="1" type="ORF">MYMAC_007179</name>
</gene>
<protein>
    <recommendedName>
        <fullName evidence="3">TIGR02270 family protein</fullName>
    </recommendedName>
</protein>
<keyword evidence="2" id="KW-1185">Reference proteome</keyword>
<name>A0A286SGP2_9BACT</name>
<dbReference type="EMBL" id="CP022203">
    <property type="protein sequence ID" value="ATB51516.1"/>
    <property type="molecule type" value="Genomic_DNA"/>
</dbReference>
<dbReference type="InterPro" id="IPR011959">
    <property type="entry name" value="CHP02270"/>
</dbReference>
<dbReference type="NCBIfam" id="TIGR02270">
    <property type="entry name" value="TIGR02270 family protein"/>
    <property type="match status" value="1"/>
</dbReference>
<accession>A0A286SGP2</accession>
<evidence type="ECO:0000313" key="1">
    <source>
        <dbReference type="EMBL" id="ATB51516.1"/>
    </source>
</evidence>